<dbReference type="Gene3D" id="1.10.150.110">
    <property type="entry name" value="DNA polymerase beta, N-terminal domain-like"/>
    <property type="match status" value="1"/>
</dbReference>
<evidence type="ECO:0000259" key="10">
    <source>
        <dbReference type="SMART" id="SM00481"/>
    </source>
</evidence>
<feature type="domain" description="Helix-hairpin-helix DNA-binding motif class 1" evidence="9">
    <location>
        <begin position="128"/>
        <end position="147"/>
    </location>
</feature>
<dbReference type="Pfam" id="PF14520">
    <property type="entry name" value="HHH_5"/>
    <property type="match status" value="1"/>
</dbReference>
<dbReference type="InterPro" id="IPR050243">
    <property type="entry name" value="PHP_phosphatase"/>
</dbReference>
<dbReference type="InterPro" id="IPR002054">
    <property type="entry name" value="DNA-dir_DNA_pol_X"/>
</dbReference>
<dbReference type="InterPro" id="IPR043519">
    <property type="entry name" value="NT_sf"/>
</dbReference>
<evidence type="ECO:0000256" key="7">
    <source>
        <dbReference type="ARBA" id="ARBA00022932"/>
    </source>
</evidence>
<dbReference type="SUPFAM" id="SSF47802">
    <property type="entry name" value="DNA polymerase beta, N-terminal domain-like"/>
    <property type="match status" value="1"/>
</dbReference>
<dbReference type="NCBIfam" id="NF006375">
    <property type="entry name" value="PRK08609.1"/>
    <property type="match status" value="1"/>
</dbReference>
<evidence type="ECO:0000256" key="8">
    <source>
        <dbReference type="ARBA" id="ARBA00049244"/>
    </source>
</evidence>
<dbReference type="Gene3D" id="3.30.460.10">
    <property type="entry name" value="Beta Polymerase, domain 2"/>
    <property type="match status" value="1"/>
</dbReference>
<dbReference type="PANTHER" id="PTHR36928:SF1">
    <property type="entry name" value="PHOSPHATASE YCDX-RELATED"/>
    <property type="match status" value="1"/>
</dbReference>
<dbReference type="SMART" id="SM00481">
    <property type="entry name" value="POLIIIAc"/>
    <property type="match status" value="1"/>
</dbReference>
<dbReference type="SUPFAM" id="SSF158702">
    <property type="entry name" value="Sec63 N-terminal domain-like"/>
    <property type="match status" value="1"/>
</dbReference>
<comment type="caution">
    <text evidence="12">The sequence shown here is derived from an EMBL/GenBank/DDBJ whole genome shotgun (WGS) entry which is preliminary data.</text>
</comment>
<dbReference type="CDD" id="cd00141">
    <property type="entry name" value="NT_POLXc"/>
    <property type="match status" value="1"/>
</dbReference>
<feature type="domain" description="Polymerase/histidinol phosphatase N-terminal" evidence="10">
    <location>
        <begin position="342"/>
        <end position="425"/>
    </location>
</feature>
<evidence type="ECO:0000313" key="13">
    <source>
        <dbReference type="Proteomes" id="UP000034736"/>
    </source>
</evidence>
<dbReference type="InterPro" id="IPR003583">
    <property type="entry name" value="Hlx-hairpin-Hlx_DNA-bd_motif"/>
</dbReference>
<evidence type="ECO:0000256" key="3">
    <source>
        <dbReference type="ARBA" id="ARBA00022634"/>
    </source>
</evidence>
<dbReference type="PANTHER" id="PTHR36928">
    <property type="entry name" value="PHOSPHATASE YCDX-RELATED"/>
    <property type="match status" value="1"/>
</dbReference>
<dbReference type="EMBL" id="LCHU01000019">
    <property type="protein sequence ID" value="KKT40671.1"/>
    <property type="molecule type" value="Genomic_DNA"/>
</dbReference>
<dbReference type="PATRIC" id="fig|1618647.3.peg.708"/>
<dbReference type="Gene3D" id="3.20.20.140">
    <property type="entry name" value="Metal-dependent hydrolases"/>
    <property type="match status" value="1"/>
</dbReference>
<evidence type="ECO:0000259" key="11">
    <source>
        <dbReference type="SMART" id="SM00483"/>
    </source>
</evidence>
<dbReference type="InterPro" id="IPR004013">
    <property type="entry name" value="PHP_dom"/>
</dbReference>
<evidence type="ECO:0000256" key="6">
    <source>
        <dbReference type="ARBA" id="ARBA00022705"/>
    </source>
</evidence>
<dbReference type="Pfam" id="PF02811">
    <property type="entry name" value="PHP"/>
    <property type="match status" value="1"/>
</dbReference>
<reference evidence="12 13" key="1">
    <citation type="journal article" date="2015" name="Nature">
        <title>rRNA introns, odd ribosomes, and small enigmatic genomes across a large radiation of phyla.</title>
        <authorList>
            <person name="Brown C.T."/>
            <person name="Hug L.A."/>
            <person name="Thomas B.C."/>
            <person name="Sharon I."/>
            <person name="Castelle C.J."/>
            <person name="Singh A."/>
            <person name="Wilkins M.J."/>
            <person name="Williams K.H."/>
            <person name="Banfield J.F."/>
        </authorList>
    </citation>
    <scope>NUCLEOTIDE SEQUENCE [LARGE SCALE GENOMIC DNA]</scope>
</reference>
<keyword evidence="6" id="KW-0235">DNA replication</keyword>
<dbReference type="PIRSF" id="PIRSF005047">
    <property type="entry name" value="UCP005047_YshC"/>
    <property type="match status" value="1"/>
</dbReference>
<dbReference type="GO" id="GO:0005829">
    <property type="term" value="C:cytosol"/>
    <property type="evidence" value="ECO:0007669"/>
    <property type="project" value="TreeGrafter"/>
</dbReference>
<dbReference type="InterPro" id="IPR029398">
    <property type="entry name" value="PolB_thumb"/>
</dbReference>
<organism evidence="12 13">
    <name type="scientific">Candidatus Giovannonibacteria bacterium GW2011_GWA2_44_13b</name>
    <dbReference type="NCBI Taxonomy" id="1618647"/>
    <lineage>
        <taxon>Bacteria</taxon>
        <taxon>Candidatus Giovannoniibacteriota</taxon>
    </lineage>
</organism>
<dbReference type="Gene3D" id="3.30.210.10">
    <property type="entry name" value="DNA polymerase, thumb domain"/>
    <property type="match status" value="1"/>
</dbReference>
<dbReference type="Pfam" id="PF14716">
    <property type="entry name" value="HHH_8"/>
    <property type="match status" value="1"/>
</dbReference>
<evidence type="ECO:0000256" key="2">
    <source>
        <dbReference type="ARBA" id="ARBA00012417"/>
    </source>
</evidence>
<keyword evidence="4" id="KW-0808">Transferase</keyword>
<dbReference type="SUPFAM" id="SSF89550">
    <property type="entry name" value="PHP domain-like"/>
    <property type="match status" value="1"/>
</dbReference>
<sequence length="577" mass="64426">MTNGEIAKIMREMAMLYEMDGVLFKPRAYERAAFGIESESADISELYKKEGEKALLRIPGVGKGIAFHIATILRGKSFPEFSKLKKKIPVDISALSSVEGVGPKMIKTLYQELKIKNVADLEKAAKAGKIRKLPHFGEKSEEKILKGIEFFKKSGGRRILGHILPEIKNMEKMIRSFAEIETAIIAGSARRKKETIGDIDILAIPKASAKPETIMDKFIALPFVEHVFSKGKTKTMVKLKNGLDADLRVVPKESYGAALNYFTGSKDHNVKLRELAMKKGLKLNEYGLWRGKKMVAGRTEEEIYKALGMNYIEPEMRENTGELEASRAGGLSKLIGYGDLKGDLQTQTNWTDGEDSIESMAKAAKEMGLEYIVITDHTKALAMTGGSDEKKLIKQMMAIDKINKAFGVGHKAFRVLKGAEVNIMKDGSLDIDNKTLAMLDVAGAAVHSHFTLTREAQTKRVIMAMENPNVDIIFHLTGRLIDKRAPIELDIDEIIKAAKRTKTVLEIDAYPDRSDLKDEYIKKCVLEGVKMSIDSDAHSKAHFRFLEMGIAQARRGWATREDIINAWPCEKMLKMLK</sequence>
<dbReference type="InterPro" id="IPR022311">
    <property type="entry name" value="PolX-like"/>
</dbReference>
<evidence type="ECO:0000256" key="1">
    <source>
        <dbReference type="ARBA" id="ARBA00001946"/>
    </source>
</evidence>
<proteinExistence type="predicted"/>
<dbReference type="InterPro" id="IPR010996">
    <property type="entry name" value="HHH_MUS81"/>
</dbReference>
<dbReference type="InterPro" id="IPR022312">
    <property type="entry name" value="DNA_pol_X"/>
</dbReference>
<name>A0A0G1GZW0_9BACT</name>
<keyword evidence="7" id="KW-0239">DNA-directed DNA polymerase</keyword>
<dbReference type="InterPro" id="IPR037160">
    <property type="entry name" value="DNA_Pol_thumb_sf"/>
</dbReference>
<dbReference type="Gene3D" id="1.10.150.20">
    <property type="entry name" value="5' to 3' exonuclease, C-terminal subdomain"/>
    <property type="match status" value="1"/>
</dbReference>
<dbReference type="Pfam" id="PF14791">
    <property type="entry name" value="DNA_pol_B_thumb"/>
    <property type="match status" value="1"/>
</dbReference>
<keyword evidence="5" id="KW-0548">Nucleotidyltransferase</keyword>
<dbReference type="GO" id="GO:0003677">
    <property type="term" value="F:DNA binding"/>
    <property type="evidence" value="ECO:0007669"/>
    <property type="project" value="InterPro"/>
</dbReference>
<feature type="domain" description="Helix-hairpin-helix DNA-binding motif class 1" evidence="9">
    <location>
        <begin position="53"/>
        <end position="72"/>
    </location>
</feature>
<protein>
    <recommendedName>
        <fullName evidence="2">DNA-directed DNA polymerase</fullName>
        <ecNumber evidence="2">2.7.7.7</ecNumber>
    </recommendedName>
</protein>
<dbReference type="SMART" id="SM00278">
    <property type="entry name" value="HhH1"/>
    <property type="match status" value="3"/>
</dbReference>
<feature type="domain" description="Helix-hairpin-helix DNA-binding motif class 1" evidence="9">
    <location>
        <begin position="93"/>
        <end position="112"/>
    </location>
</feature>
<dbReference type="GO" id="GO:0006281">
    <property type="term" value="P:DNA repair"/>
    <property type="evidence" value="ECO:0007669"/>
    <property type="project" value="InterPro"/>
</dbReference>
<comment type="cofactor">
    <cofactor evidence="1">
        <name>Mg(2+)</name>
        <dbReference type="ChEBI" id="CHEBI:18420"/>
    </cofactor>
</comment>
<keyword evidence="3" id="KW-0237">DNA synthesis</keyword>
<comment type="catalytic activity">
    <reaction evidence="8">
        <text>DNA(n) + a 2'-deoxyribonucleoside 5'-triphosphate = DNA(n+1) + diphosphate</text>
        <dbReference type="Rhea" id="RHEA:22508"/>
        <dbReference type="Rhea" id="RHEA-COMP:17339"/>
        <dbReference type="Rhea" id="RHEA-COMP:17340"/>
        <dbReference type="ChEBI" id="CHEBI:33019"/>
        <dbReference type="ChEBI" id="CHEBI:61560"/>
        <dbReference type="ChEBI" id="CHEBI:173112"/>
        <dbReference type="EC" id="2.7.7.7"/>
    </reaction>
</comment>
<evidence type="ECO:0000259" key="9">
    <source>
        <dbReference type="SMART" id="SM00278"/>
    </source>
</evidence>
<dbReference type="InterPro" id="IPR016195">
    <property type="entry name" value="Pol/histidinol_Pase-like"/>
</dbReference>
<dbReference type="SUPFAM" id="SSF81301">
    <property type="entry name" value="Nucleotidyltransferase"/>
    <property type="match status" value="1"/>
</dbReference>
<dbReference type="AlphaFoldDB" id="A0A0G1GZW0"/>
<dbReference type="GO" id="GO:0003887">
    <property type="term" value="F:DNA-directed DNA polymerase activity"/>
    <property type="evidence" value="ECO:0007669"/>
    <property type="project" value="UniProtKB-KW"/>
</dbReference>
<dbReference type="PRINTS" id="PR00869">
    <property type="entry name" value="DNAPOLX"/>
</dbReference>
<dbReference type="GO" id="GO:0008270">
    <property type="term" value="F:zinc ion binding"/>
    <property type="evidence" value="ECO:0007669"/>
    <property type="project" value="TreeGrafter"/>
</dbReference>
<evidence type="ECO:0000313" key="12">
    <source>
        <dbReference type="EMBL" id="KKT40671.1"/>
    </source>
</evidence>
<dbReference type="EC" id="2.7.7.7" evidence="2"/>
<dbReference type="SMART" id="SM00483">
    <property type="entry name" value="POLXc"/>
    <property type="match status" value="1"/>
</dbReference>
<dbReference type="InterPro" id="IPR047967">
    <property type="entry name" value="PolX_PHP"/>
</dbReference>
<dbReference type="GO" id="GO:0042578">
    <property type="term" value="F:phosphoric ester hydrolase activity"/>
    <property type="evidence" value="ECO:0007669"/>
    <property type="project" value="TreeGrafter"/>
</dbReference>
<dbReference type="CDD" id="cd07436">
    <property type="entry name" value="PHP_PolX"/>
    <property type="match status" value="1"/>
</dbReference>
<dbReference type="STRING" id="1618647.UW30_C0019G0010"/>
<evidence type="ECO:0000256" key="4">
    <source>
        <dbReference type="ARBA" id="ARBA00022679"/>
    </source>
</evidence>
<evidence type="ECO:0000256" key="5">
    <source>
        <dbReference type="ARBA" id="ARBA00022695"/>
    </source>
</evidence>
<dbReference type="InterPro" id="IPR003141">
    <property type="entry name" value="Pol/His_phosphatase_N"/>
</dbReference>
<gene>
    <name evidence="12" type="ORF">UW30_C0019G0010</name>
</gene>
<accession>A0A0G1GZW0</accession>
<dbReference type="InterPro" id="IPR027421">
    <property type="entry name" value="DNA_pol_lamdba_lyase_dom_sf"/>
</dbReference>
<feature type="domain" description="DNA-directed DNA polymerase X" evidence="11">
    <location>
        <begin position="1"/>
        <end position="318"/>
    </location>
</feature>
<dbReference type="Proteomes" id="UP000034736">
    <property type="component" value="Unassembled WGS sequence"/>
</dbReference>